<keyword evidence="6" id="KW-1185">Reference proteome</keyword>
<proteinExistence type="inferred from homology"/>
<evidence type="ECO:0008006" key="7">
    <source>
        <dbReference type="Google" id="ProtNLM"/>
    </source>
</evidence>
<organism evidence="5 6">
    <name type="scientific">Discina gigas</name>
    <dbReference type="NCBI Taxonomy" id="1032678"/>
    <lineage>
        <taxon>Eukaryota</taxon>
        <taxon>Fungi</taxon>
        <taxon>Dikarya</taxon>
        <taxon>Ascomycota</taxon>
        <taxon>Pezizomycotina</taxon>
        <taxon>Pezizomycetes</taxon>
        <taxon>Pezizales</taxon>
        <taxon>Discinaceae</taxon>
        <taxon>Discina</taxon>
    </lineage>
</organism>
<gene>
    <name evidence="5" type="ORF">Q9L58_007088</name>
</gene>
<comment type="similarity">
    <text evidence="1 4">Belongs to the universal ribosomal protein uS12 family.</text>
</comment>
<dbReference type="PIRSF" id="PIRSF002133">
    <property type="entry name" value="Ribosomal_S12/S23"/>
    <property type="match status" value="1"/>
</dbReference>
<dbReference type="InterPro" id="IPR006032">
    <property type="entry name" value="Ribosomal_uS12"/>
</dbReference>
<dbReference type="Pfam" id="PF00164">
    <property type="entry name" value="Ribosom_S12_S23"/>
    <property type="match status" value="1"/>
</dbReference>
<dbReference type="PRINTS" id="PR01034">
    <property type="entry name" value="RIBOSOMALS12"/>
</dbReference>
<dbReference type="InterPro" id="IPR005679">
    <property type="entry name" value="Ribosomal_uS12_bac"/>
</dbReference>
<accession>A0ABR3GE32</accession>
<dbReference type="PROSITE" id="PS00055">
    <property type="entry name" value="RIBOSOMAL_S12"/>
    <property type="match status" value="1"/>
</dbReference>
<dbReference type="CDD" id="cd03368">
    <property type="entry name" value="Ribosomal_S12"/>
    <property type="match status" value="1"/>
</dbReference>
<dbReference type="SUPFAM" id="SSF50249">
    <property type="entry name" value="Nucleic acid-binding proteins"/>
    <property type="match status" value="1"/>
</dbReference>
<reference evidence="5 6" key="1">
    <citation type="submission" date="2024-02" db="EMBL/GenBank/DDBJ databases">
        <title>Discinaceae phylogenomics.</title>
        <authorList>
            <person name="Dirks A.C."/>
            <person name="James T.Y."/>
        </authorList>
    </citation>
    <scope>NUCLEOTIDE SEQUENCE [LARGE SCALE GENOMIC DNA]</scope>
    <source>
        <strain evidence="5 6">ACD0624</strain>
    </source>
</reference>
<dbReference type="Proteomes" id="UP001447188">
    <property type="component" value="Unassembled WGS sequence"/>
</dbReference>
<keyword evidence="3 4" id="KW-0687">Ribonucleoprotein</keyword>
<sequence>MFPLPRLLLRGFATSAAPRATFNQVIRGARHAQPARKPVSPAMSTSGKPCMKAVCLKVTIMNPKKPNSADRKVARVRLSNDKVVTAYIPGEGHNVQQHSVVLVRGGRSQDCPGVKYHLIRGALDLGGVASRTTARSKYGTKKPKAGI</sequence>
<dbReference type="PANTHER" id="PTHR11652">
    <property type="entry name" value="30S RIBOSOMAL PROTEIN S12 FAMILY MEMBER"/>
    <property type="match status" value="1"/>
</dbReference>
<protein>
    <recommendedName>
        <fullName evidence="7">Ribosomal protein S12</fullName>
    </recommendedName>
</protein>
<dbReference type="EMBL" id="JBBBZM010000107">
    <property type="protein sequence ID" value="KAL0633987.1"/>
    <property type="molecule type" value="Genomic_DNA"/>
</dbReference>
<dbReference type="NCBIfam" id="TIGR00981">
    <property type="entry name" value="rpsL_bact"/>
    <property type="match status" value="1"/>
</dbReference>
<evidence type="ECO:0000256" key="4">
    <source>
        <dbReference type="RuleBase" id="RU003622"/>
    </source>
</evidence>
<name>A0ABR3GE32_9PEZI</name>
<evidence type="ECO:0000256" key="1">
    <source>
        <dbReference type="ARBA" id="ARBA00005657"/>
    </source>
</evidence>
<evidence type="ECO:0000256" key="3">
    <source>
        <dbReference type="ARBA" id="ARBA00023274"/>
    </source>
</evidence>
<evidence type="ECO:0000313" key="6">
    <source>
        <dbReference type="Proteomes" id="UP001447188"/>
    </source>
</evidence>
<evidence type="ECO:0000313" key="5">
    <source>
        <dbReference type="EMBL" id="KAL0633987.1"/>
    </source>
</evidence>
<comment type="caution">
    <text evidence="5">The sequence shown here is derived from an EMBL/GenBank/DDBJ whole genome shotgun (WGS) entry which is preliminary data.</text>
</comment>
<evidence type="ECO:0000256" key="2">
    <source>
        <dbReference type="ARBA" id="ARBA00022980"/>
    </source>
</evidence>
<keyword evidence="2 4" id="KW-0689">Ribosomal protein</keyword>
<dbReference type="Gene3D" id="2.40.50.140">
    <property type="entry name" value="Nucleic acid-binding proteins"/>
    <property type="match status" value="1"/>
</dbReference>
<dbReference type="InterPro" id="IPR012340">
    <property type="entry name" value="NA-bd_OB-fold"/>
</dbReference>